<organism evidence="1 2">
    <name type="scientific">Deferribacter autotrophicus</name>
    <dbReference type="NCBI Taxonomy" id="500465"/>
    <lineage>
        <taxon>Bacteria</taxon>
        <taxon>Pseudomonadati</taxon>
        <taxon>Deferribacterota</taxon>
        <taxon>Deferribacteres</taxon>
        <taxon>Deferribacterales</taxon>
        <taxon>Deferribacteraceae</taxon>
        <taxon>Deferribacter</taxon>
    </lineage>
</organism>
<keyword evidence="2" id="KW-1185">Reference proteome</keyword>
<dbReference type="OrthoDB" id="9781481at2"/>
<accession>A0A5A8F1M5</accession>
<evidence type="ECO:0000313" key="2">
    <source>
        <dbReference type="Proteomes" id="UP000322876"/>
    </source>
</evidence>
<evidence type="ECO:0008006" key="3">
    <source>
        <dbReference type="Google" id="ProtNLM"/>
    </source>
</evidence>
<gene>
    <name evidence="1" type="ORF">FHQ18_09590</name>
</gene>
<dbReference type="AlphaFoldDB" id="A0A5A8F1M5"/>
<dbReference type="InterPro" id="IPR027417">
    <property type="entry name" value="P-loop_NTPase"/>
</dbReference>
<dbReference type="EMBL" id="VFJB01000008">
    <property type="protein sequence ID" value="KAA0257292.1"/>
    <property type="molecule type" value="Genomic_DNA"/>
</dbReference>
<comment type="caution">
    <text evidence="1">The sequence shown here is derived from an EMBL/GenBank/DDBJ whole genome shotgun (WGS) entry which is preliminary data.</text>
</comment>
<dbReference type="Proteomes" id="UP000322876">
    <property type="component" value="Unassembled WGS sequence"/>
</dbReference>
<name>A0A5A8F1M5_9BACT</name>
<evidence type="ECO:0000313" key="1">
    <source>
        <dbReference type="EMBL" id="KAA0257292.1"/>
    </source>
</evidence>
<reference evidence="1 2" key="1">
    <citation type="submission" date="2019-06" db="EMBL/GenBank/DDBJ databases">
        <title>Genomic insights into carbon and energy metabolism of Deferribacter autotrophicus revealed new metabolic traits in the phylum Deferribacteres.</title>
        <authorList>
            <person name="Slobodkin A.I."/>
            <person name="Slobodkina G.B."/>
            <person name="Allioux M."/>
            <person name="Alain K."/>
            <person name="Jebbar M."/>
            <person name="Shadrin V."/>
            <person name="Kublanov I.V."/>
            <person name="Toshchakov S.V."/>
            <person name="Bonch-Osmolovskaya E.A."/>
        </authorList>
    </citation>
    <scope>NUCLEOTIDE SEQUENCE [LARGE SCALE GENOMIC DNA]</scope>
    <source>
        <strain evidence="1 2">SL50</strain>
    </source>
</reference>
<proteinExistence type="predicted"/>
<protein>
    <recommendedName>
        <fullName evidence="3">ATPase dynein-related AAA domain-containing protein</fullName>
    </recommendedName>
</protein>
<dbReference type="SUPFAM" id="SSF52540">
    <property type="entry name" value="P-loop containing nucleoside triphosphate hydrolases"/>
    <property type="match status" value="1"/>
</dbReference>
<sequence length="846" mass="99957">MKNLIGLYFVDNQQLEEYTRKMIDSKCSIFWWHQLPAGREEIIKNLEDLLNKQGYFYIYAIKNKTLYARYKIEGFLILKDPFSDDLPEDWKDCDKASEWFDKEKRKKMLEKFIEDDGEKKGKPKILFKVSQAEIINKPINLKGVRAHIHPLYKEDIDKMNGDPLYEEDTSKMNSEYINVMGKTCHFNSLKLEEYVINSFYNALKTKGFVILAGLSGTGKTKIFEEFVKCFDTKSSMLQRIFKEVMKKIAKNIPYFEKTIKEFQEKYTEDYLKNMKIVDWHDTRQGLVYDLEHGKFKDLGGIAGGSAHKFSIYKSTSSNCTKKFKNENGYCYDPELGDSLQEAFNNLKKYLIKLRDLALNSKIEEIEKLPFPKHVVKWKLAYLWNPSLILNIFRLEDLINIAKFFCLECKEFTDCQKKLKNEKNKYLKEVHDLIFTNFIYEPLVKELWEKGKFKNCFNLDDLFSILNHIFISIRPDFRDSKSLLGYYNPLTKSYEKTKLLEFIINAVKNYTMNGKKADPFFILFDEMNLARVEYYFADFLSVLECRRFKDINESKENKSFVKFLEKIGFAEEKLSENNYKFTSQSIKLHNKEINDIPQELFLPPNLYFVGTVNIDETTHMFSPKVLDRAFTIEFDVGSFNEYIKDNIKNSKNNTVAKVEKEDFTNNYSEIDTELKEKFKEDFINNGEFAVIDKGKIKEFCTENKKYTSKLEEINNLLRKYNLHFGYRVFDEIIMFLYNCKNSKYFSYKDLNEAFDLAIKMKILPKFHGTRQQLEKPILELINVLETEKSKEMDFGKIKSIPLIKDEGIEVELDDGKTINIKTPYKYTVKKLLEILYRAKTTGYAGFM</sequence>
<dbReference type="RefSeq" id="WP_149266965.1">
    <property type="nucleotide sequence ID" value="NZ_VFJB01000008.1"/>
</dbReference>